<dbReference type="PANTHER" id="PTHR46288:SF85">
    <property type="entry name" value="DC1 DOMAIN-CONTAINING PROTEIN"/>
    <property type="match status" value="1"/>
</dbReference>
<dbReference type="InterPro" id="IPR007942">
    <property type="entry name" value="PLipase-like"/>
</dbReference>
<gene>
    <name evidence="3" type="ORF">FEM48_Zijuj09G0199300</name>
</gene>
<organism evidence="3 4">
    <name type="scientific">Ziziphus jujuba var. spinosa</name>
    <dbReference type="NCBI Taxonomy" id="714518"/>
    <lineage>
        <taxon>Eukaryota</taxon>
        <taxon>Viridiplantae</taxon>
        <taxon>Streptophyta</taxon>
        <taxon>Embryophyta</taxon>
        <taxon>Tracheophyta</taxon>
        <taxon>Spermatophyta</taxon>
        <taxon>Magnoliopsida</taxon>
        <taxon>eudicotyledons</taxon>
        <taxon>Gunneridae</taxon>
        <taxon>Pentapetalae</taxon>
        <taxon>rosids</taxon>
        <taxon>fabids</taxon>
        <taxon>Rosales</taxon>
        <taxon>Rhamnaceae</taxon>
        <taxon>Paliureae</taxon>
        <taxon>Ziziphus</taxon>
    </lineage>
</organism>
<comment type="caution">
    <text evidence="3">The sequence shown here is derived from an EMBL/GenBank/DDBJ whole genome shotgun (WGS) entry which is preliminary data.</text>
</comment>
<keyword evidence="1" id="KW-0677">Repeat</keyword>
<feature type="domain" description="DC1" evidence="2">
    <location>
        <begin position="318"/>
        <end position="367"/>
    </location>
</feature>
<dbReference type="EMBL" id="JAEACU010000009">
    <property type="protein sequence ID" value="KAH7518704.1"/>
    <property type="molecule type" value="Genomic_DNA"/>
</dbReference>
<evidence type="ECO:0000256" key="1">
    <source>
        <dbReference type="ARBA" id="ARBA00022737"/>
    </source>
</evidence>
<dbReference type="AlphaFoldDB" id="A0A978UV04"/>
<proteinExistence type="predicted"/>
<evidence type="ECO:0000259" key="2">
    <source>
        <dbReference type="Pfam" id="PF03107"/>
    </source>
</evidence>
<name>A0A978UV04_ZIZJJ</name>
<dbReference type="Proteomes" id="UP000813462">
    <property type="component" value="Unassembled WGS sequence"/>
</dbReference>
<dbReference type="Pfam" id="PF03107">
    <property type="entry name" value="C1_2"/>
    <property type="match status" value="1"/>
</dbReference>
<dbReference type="OrthoDB" id="1180078at2759"/>
<dbReference type="InterPro" id="IPR004146">
    <property type="entry name" value="DC1"/>
</dbReference>
<accession>A0A978UV04</accession>
<reference evidence="3" key="1">
    <citation type="journal article" date="2021" name="Front. Plant Sci.">
        <title>Chromosome-Scale Genome Assembly for Chinese Sour Jujube and Insights Into Its Genome Evolution and Domestication Signature.</title>
        <authorList>
            <person name="Shen L.-Y."/>
            <person name="Luo H."/>
            <person name="Wang X.-L."/>
            <person name="Wang X.-M."/>
            <person name="Qiu X.-J."/>
            <person name="Liu H."/>
            <person name="Zhou S.-S."/>
            <person name="Jia K.-H."/>
            <person name="Nie S."/>
            <person name="Bao Y.-T."/>
            <person name="Zhang R.-G."/>
            <person name="Yun Q.-Z."/>
            <person name="Chai Y.-H."/>
            <person name="Lu J.-Y."/>
            <person name="Li Y."/>
            <person name="Zhao S.-W."/>
            <person name="Mao J.-F."/>
            <person name="Jia S.-G."/>
            <person name="Mao Y.-M."/>
        </authorList>
    </citation>
    <scope>NUCLEOTIDE SEQUENCE</scope>
    <source>
        <strain evidence="3">AT0</strain>
        <tissue evidence="3">Leaf</tissue>
    </source>
</reference>
<protein>
    <recommendedName>
        <fullName evidence="2">DC1 domain-containing protein</fullName>
    </recommendedName>
</protein>
<evidence type="ECO:0000313" key="3">
    <source>
        <dbReference type="EMBL" id="KAH7518704.1"/>
    </source>
</evidence>
<dbReference type="InterPro" id="IPR046349">
    <property type="entry name" value="C1-like_sf"/>
</dbReference>
<evidence type="ECO:0000313" key="4">
    <source>
        <dbReference type="Proteomes" id="UP000813462"/>
    </source>
</evidence>
<sequence length="661" mass="76641">MDTPASSHDHPLVLNHTMHNRHELASLLHCNKCGYAIVRGSFYSCFHCGYHLHYHCAVTMPPKINHPFHPQHPLSWCIIGSFTCAFCYPHDSNFLNPLREEYYSYSCIECNLKLDIECALAPTITCYDDQTRPLCHLQPMDLVEKEDGLSFSACCVCESPSRFGSSTYYYYCKICEFSVHKSCTNFSRDIMHPFHPKHRLFLHFSYGILDCSSCGRDCCYRFNFRCKECDVNVCIRCTFLRPCIRYQGHDHLLCYVNYVWKFYSRTSCDADDAYCKQYSMGDLSEFNWSRNHVLRCVPCQFNLHLLCGPLPSVIKHKCHIHPLTLVDSLIEDDSGEYYCDSCEKERDPRLCVYYCEGCKYVAHVQCVISEVLRVLKGELKDVELRIVGQNELDTEIMEKNLVLDKEKEESALVGEQGKASMTLMDLVSELSKKELDDLHLVLVDYKTYSSSEMHQPVEVKDNIQEFINLLQNSNYSSRRFQLTADDLKVKIVNVGNYKVTHNLAHILKDLLAKYGDVSGGDESKLSTAMKSMAFYLLCGLIHSLRKTLLVDVTQNHLKDWFLRLEILESNGFKISFVRSCIERILPSYLVFEAERVIDEDKKRVDEKITDLQKKIQGIVTEMEKCKKDHEKLCERYKNTTKFKEDSENLISKYKIVGDDLF</sequence>
<dbReference type="SUPFAM" id="SSF57889">
    <property type="entry name" value="Cysteine-rich domain"/>
    <property type="match status" value="3"/>
</dbReference>
<dbReference type="Pfam" id="PF05278">
    <property type="entry name" value="PEARLI-4"/>
    <property type="match status" value="1"/>
</dbReference>
<dbReference type="PANTHER" id="PTHR46288">
    <property type="entry name" value="PHORBOL-ESTER/DAG-TYPE DOMAIN-CONTAINING PROTEIN"/>
    <property type="match status" value="1"/>
</dbReference>